<dbReference type="Pfam" id="PF17194">
    <property type="entry name" value="AbiEi_3_N"/>
    <property type="match status" value="1"/>
</dbReference>
<dbReference type="OrthoDB" id="1550938at2"/>
<keyword evidence="3" id="KW-1185">Reference proteome</keyword>
<dbReference type="EMBL" id="QWFX01000005">
    <property type="protein sequence ID" value="RIJ32753.1"/>
    <property type="molecule type" value="Genomic_DNA"/>
</dbReference>
<name>A0A399RQX3_9PROT</name>
<evidence type="ECO:0000313" key="2">
    <source>
        <dbReference type="EMBL" id="RIJ32753.1"/>
    </source>
</evidence>
<sequence length="280" mass="31733">MSDQNAKKLNQLLNWLPDDAVVDAATLEERGYASNLRTKYLHSNWLSSPVRSVFMRPGSKLTWQSVVYSLQTLMSKDILVGGRTALELKGYSHYLEFSGERTITLHADTPLPTWLTKLPGLNVRFEARRPDRLFGSGNVETVCLAYRAVQKMGGASLDVEAFEWGRPGQAILISTLERAVLELLETLPDGDSFHQVDLVFEGLSSLRPRRMQSLLEFCKSKKTARLFFFFARRHQHGWLKYLDETKVDFGHGKRSIVSGGTLDPRYHITVPSELMEQGTQ</sequence>
<reference evidence="2 3" key="1">
    <citation type="submission" date="2018-08" db="EMBL/GenBank/DDBJ databases">
        <title>Henriciella mobilis sp. nov., isolated from seawater.</title>
        <authorList>
            <person name="Cheng H."/>
            <person name="Wu Y.-H."/>
            <person name="Xu X.-W."/>
            <person name="Guo L.-L."/>
        </authorList>
    </citation>
    <scope>NUCLEOTIDE SEQUENCE [LARGE SCALE GENOMIC DNA]</scope>
    <source>
        <strain evidence="2 3">JN25</strain>
    </source>
</reference>
<feature type="domain" description="Transcriptional regulator AbiEi antitoxin N-terminal" evidence="1">
    <location>
        <begin position="6"/>
        <end position="97"/>
    </location>
</feature>
<dbReference type="AlphaFoldDB" id="A0A399RQX3"/>
<dbReference type="InterPro" id="IPR021561">
    <property type="entry name" value="AbiEi_3"/>
</dbReference>
<accession>A0A399RQX3</accession>
<dbReference type="RefSeq" id="WP_119374835.1">
    <property type="nucleotide sequence ID" value="NZ_QWFX01000005.1"/>
</dbReference>
<organism evidence="2 3">
    <name type="scientific">Henriciella mobilis</name>
    <dbReference type="NCBI Taxonomy" id="2305467"/>
    <lineage>
        <taxon>Bacteria</taxon>
        <taxon>Pseudomonadati</taxon>
        <taxon>Pseudomonadota</taxon>
        <taxon>Alphaproteobacteria</taxon>
        <taxon>Hyphomonadales</taxon>
        <taxon>Hyphomonadaceae</taxon>
        <taxon>Henriciella</taxon>
    </lineage>
</organism>
<comment type="caution">
    <text evidence="2">The sequence shown here is derived from an EMBL/GenBank/DDBJ whole genome shotgun (WGS) entry which is preliminary data.</text>
</comment>
<evidence type="ECO:0000313" key="3">
    <source>
        <dbReference type="Proteomes" id="UP000266385"/>
    </source>
</evidence>
<dbReference type="Pfam" id="PF11459">
    <property type="entry name" value="AbiEi_3"/>
    <property type="match status" value="1"/>
</dbReference>
<protein>
    <recommendedName>
        <fullName evidence="1">Transcriptional regulator AbiEi antitoxin N-terminal domain-containing protein</fullName>
    </recommendedName>
</protein>
<gene>
    <name evidence="2" type="ORF">D1223_02585</name>
</gene>
<proteinExistence type="predicted"/>
<dbReference type="InterPro" id="IPR033455">
    <property type="entry name" value="AbiEi_3_N"/>
</dbReference>
<dbReference type="Proteomes" id="UP000266385">
    <property type="component" value="Unassembled WGS sequence"/>
</dbReference>
<evidence type="ECO:0000259" key="1">
    <source>
        <dbReference type="Pfam" id="PF17194"/>
    </source>
</evidence>